<dbReference type="InterPro" id="IPR052579">
    <property type="entry name" value="Zinc_finger_SWIM"/>
</dbReference>
<dbReference type="WBParaSite" id="TREG1_59630.1">
    <property type="protein sequence ID" value="TREG1_59630.1"/>
    <property type="gene ID" value="TREG1_59630"/>
</dbReference>
<evidence type="ECO:0000313" key="3">
    <source>
        <dbReference type="WBParaSite" id="TREG1_59630.1"/>
    </source>
</evidence>
<protein>
    <recommendedName>
        <fullName evidence="1">ZSWIM1/3 RNaseH-like domain-containing protein</fullName>
    </recommendedName>
</protein>
<dbReference type="Proteomes" id="UP000050795">
    <property type="component" value="Unassembled WGS sequence"/>
</dbReference>
<dbReference type="AlphaFoldDB" id="A0AA85JV76"/>
<organism evidence="2 3">
    <name type="scientific">Trichobilharzia regenti</name>
    <name type="common">Nasal bird schistosome</name>
    <dbReference type="NCBI Taxonomy" id="157069"/>
    <lineage>
        <taxon>Eukaryota</taxon>
        <taxon>Metazoa</taxon>
        <taxon>Spiralia</taxon>
        <taxon>Lophotrochozoa</taxon>
        <taxon>Platyhelminthes</taxon>
        <taxon>Trematoda</taxon>
        <taxon>Digenea</taxon>
        <taxon>Strigeidida</taxon>
        <taxon>Schistosomatoidea</taxon>
        <taxon>Schistosomatidae</taxon>
        <taxon>Trichobilharzia</taxon>
    </lineage>
</organism>
<evidence type="ECO:0000313" key="2">
    <source>
        <dbReference type="Proteomes" id="UP000050795"/>
    </source>
</evidence>
<dbReference type="InterPro" id="IPR048324">
    <property type="entry name" value="ZSWIM1-3_RNaseH-like"/>
</dbReference>
<dbReference type="Pfam" id="PF21056">
    <property type="entry name" value="ZSWIM1-3_RNaseH-like"/>
    <property type="match status" value="1"/>
</dbReference>
<name>A0AA85JV76_TRIRE</name>
<accession>A0AA85JV76</accession>
<evidence type="ECO:0000259" key="1">
    <source>
        <dbReference type="Pfam" id="PF21056"/>
    </source>
</evidence>
<dbReference type="PANTHER" id="PTHR31569:SF4">
    <property type="entry name" value="SWIM-TYPE DOMAIN-CONTAINING PROTEIN"/>
    <property type="match status" value="1"/>
</dbReference>
<keyword evidence="2" id="KW-1185">Reference proteome</keyword>
<proteinExistence type="predicted"/>
<sequence>MITKYKTVHNHPCTASFMSTDVSRRRLSSQEMAVIQPFIERNTDFHEIMDLAHEKFGKALLYNDIKNMRAKINKRKSYQNKWCSRIEIGSFEELLHRLRQTGPVKVFQDNAGFVSKIIFARNDMIDVYHKFPEVVGIDCTYKTNKMGWPLYQFVVTDGFGRGRTVSFALTRRETFADIKEILQTFKRFMVDTSKTLTFTVDCATAQMNALKEEFPSCHIVLCLFHVCQAFRRKFPNQLVKKWLYRMAHTRSYDR</sequence>
<dbReference type="PANTHER" id="PTHR31569">
    <property type="entry name" value="SWIM-TYPE DOMAIN-CONTAINING PROTEIN"/>
    <property type="match status" value="1"/>
</dbReference>
<reference evidence="3" key="2">
    <citation type="submission" date="2023-11" db="UniProtKB">
        <authorList>
            <consortium name="WormBaseParasite"/>
        </authorList>
    </citation>
    <scope>IDENTIFICATION</scope>
</reference>
<reference evidence="2" key="1">
    <citation type="submission" date="2022-06" db="EMBL/GenBank/DDBJ databases">
        <authorList>
            <person name="Berger JAMES D."/>
            <person name="Berger JAMES D."/>
        </authorList>
    </citation>
    <scope>NUCLEOTIDE SEQUENCE [LARGE SCALE GENOMIC DNA]</scope>
</reference>
<feature type="domain" description="ZSWIM1/3 RNaseH-like" evidence="1">
    <location>
        <begin position="104"/>
        <end position="219"/>
    </location>
</feature>